<organism evidence="9 10">
    <name type="scientific">Rhynchospora breviuscula</name>
    <dbReference type="NCBI Taxonomy" id="2022672"/>
    <lineage>
        <taxon>Eukaryota</taxon>
        <taxon>Viridiplantae</taxon>
        <taxon>Streptophyta</taxon>
        <taxon>Embryophyta</taxon>
        <taxon>Tracheophyta</taxon>
        <taxon>Spermatophyta</taxon>
        <taxon>Magnoliopsida</taxon>
        <taxon>Liliopsida</taxon>
        <taxon>Poales</taxon>
        <taxon>Cyperaceae</taxon>
        <taxon>Cyperoideae</taxon>
        <taxon>Rhynchosporeae</taxon>
        <taxon>Rhynchospora</taxon>
    </lineage>
</organism>
<dbReference type="FunFam" id="1.10.10.10:FF:000322">
    <property type="entry name" value="Probable disease resistance protein At1g63360"/>
    <property type="match status" value="1"/>
</dbReference>
<evidence type="ECO:0000259" key="8">
    <source>
        <dbReference type="Pfam" id="PF23559"/>
    </source>
</evidence>
<evidence type="ECO:0000256" key="2">
    <source>
        <dbReference type="ARBA" id="ARBA00022614"/>
    </source>
</evidence>
<dbReference type="Pfam" id="PF18052">
    <property type="entry name" value="Rx_N"/>
    <property type="match status" value="1"/>
</dbReference>
<keyword evidence="10" id="KW-1185">Reference proteome</keyword>
<dbReference type="InterPro" id="IPR044974">
    <property type="entry name" value="Disease_R_plants"/>
</dbReference>
<dbReference type="InterPro" id="IPR058922">
    <property type="entry name" value="WHD_DRP"/>
</dbReference>
<evidence type="ECO:0000256" key="3">
    <source>
        <dbReference type="ARBA" id="ARBA00022737"/>
    </source>
</evidence>
<dbReference type="InterPro" id="IPR032675">
    <property type="entry name" value="LRR_dom_sf"/>
</dbReference>
<dbReference type="FunFam" id="3.40.50.300:FF:001091">
    <property type="entry name" value="Probable disease resistance protein At1g61300"/>
    <property type="match status" value="1"/>
</dbReference>
<dbReference type="GO" id="GO:0043531">
    <property type="term" value="F:ADP binding"/>
    <property type="evidence" value="ECO:0007669"/>
    <property type="project" value="InterPro"/>
</dbReference>
<dbReference type="Gene3D" id="1.20.5.4130">
    <property type="match status" value="1"/>
</dbReference>
<dbReference type="AlphaFoldDB" id="A0A9Q0C4M1"/>
<comment type="similarity">
    <text evidence="1">Belongs to the disease resistance NB-LRR family.</text>
</comment>
<dbReference type="InterPro" id="IPR002182">
    <property type="entry name" value="NB-ARC"/>
</dbReference>
<evidence type="ECO:0000256" key="5">
    <source>
        <dbReference type="ARBA" id="ARBA00022821"/>
    </source>
</evidence>
<dbReference type="Gene3D" id="3.40.50.300">
    <property type="entry name" value="P-loop containing nucleotide triphosphate hydrolases"/>
    <property type="match status" value="1"/>
</dbReference>
<dbReference type="CDD" id="cd14798">
    <property type="entry name" value="RX-CC_like"/>
    <property type="match status" value="1"/>
</dbReference>
<feature type="domain" description="NB-ARC" evidence="6">
    <location>
        <begin position="172"/>
        <end position="344"/>
    </location>
</feature>
<dbReference type="PRINTS" id="PR00364">
    <property type="entry name" value="DISEASERSIST"/>
</dbReference>
<gene>
    <name evidence="9" type="ORF">LUZ63_018578</name>
</gene>
<evidence type="ECO:0000259" key="7">
    <source>
        <dbReference type="Pfam" id="PF18052"/>
    </source>
</evidence>
<feature type="domain" description="Disease resistance N-terminal" evidence="7">
    <location>
        <begin position="5"/>
        <end position="83"/>
    </location>
</feature>
<dbReference type="SUPFAM" id="SSF52540">
    <property type="entry name" value="P-loop containing nucleoside triphosphate hydrolases"/>
    <property type="match status" value="1"/>
</dbReference>
<dbReference type="InterPro" id="IPR036388">
    <property type="entry name" value="WH-like_DNA-bd_sf"/>
</dbReference>
<dbReference type="InterPro" id="IPR038005">
    <property type="entry name" value="RX-like_CC"/>
</dbReference>
<dbReference type="PANTHER" id="PTHR23155:SF1185">
    <property type="entry name" value="DISEASE RESISTANCE RPP8-LIKE PROTEIN 3-RELATED"/>
    <property type="match status" value="1"/>
</dbReference>
<keyword evidence="5" id="KW-0611">Plant defense</keyword>
<name>A0A9Q0C4M1_9POAL</name>
<evidence type="ECO:0000313" key="9">
    <source>
        <dbReference type="EMBL" id="KAJ1687188.1"/>
    </source>
</evidence>
<dbReference type="InterPro" id="IPR041118">
    <property type="entry name" value="Rx_N"/>
</dbReference>
<accession>A0A9Q0C4M1</accession>
<dbReference type="GO" id="GO:0002758">
    <property type="term" value="P:innate immune response-activating signaling pathway"/>
    <property type="evidence" value="ECO:0007669"/>
    <property type="project" value="UniProtKB-ARBA"/>
</dbReference>
<dbReference type="Gene3D" id="3.80.10.10">
    <property type="entry name" value="Ribonuclease Inhibitor"/>
    <property type="match status" value="1"/>
</dbReference>
<dbReference type="EMBL" id="JAMQYH010000005">
    <property type="protein sequence ID" value="KAJ1687188.1"/>
    <property type="molecule type" value="Genomic_DNA"/>
</dbReference>
<evidence type="ECO:0000256" key="4">
    <source>
        <dbReference type="ARBA" id="ARBA00022741"/>
    </source>
</evidence>
<feature type="domain" description="Disease resistance protein winged helix" evidence="8">
    <location>
        <begin position="427"/>
        <end position="499"/>
    </location>
</feature>
<dbReference type="GO" id="GO:0042742">
    <property type="term" value="P:defense response to bacterium"/>
    <property type="evidence" value="ECO:0007669"/>
    <property type="project" value="UniProtKB-ARBA"/>
</dbReference>
<dbReference type="SUPFAM" id="SSF52058">
    <property type="entry name" value="L domain-like"/>
    <property type="match status" value="1"/>
</dbReference>
<protein>
    <submittedName>
        <fullName evidence="9">Uncharacterized protein</fullName>
    </submittedName>
</protein>
<keyword evidence="4" id="KW-0547">Nucleotide-binding</keyword>
<dbReference type="Pfam" id="PF00931">
    <property type="entry name" value="NB-ARC"/>
    <property type="match status" value="1"/>
</dbReference>
<dbReference type="PANTHER" id="PTHR23155">
    <property type="entry name" value="DISEASE RESISTANCE PROTEIN RP"/>
    <property type="match status" value="1"/>
</dbReference>
<evidence type="ECO:0000259" key="6">
    <source>
        <dbReference type="Pfam" id="PF00931"/>
    </source>
</evidence>
<dbReference type="OrthoDB" id="698787at2759"/>
<reference evidence="9" key="1">
    <citation type="journal article" date="2022" name="Cell">
        <title>Repeat-based holocentromeres influence genome architecture and karyotype evolution.</title>
        <authorList>
            <person name="Hofstatter P.G."/>
            <person name="Thangavel G."/>
            <person name="Lux T."/>
            <person name="Neumann P."/>
            <person name="Vondrak T."/>
            <person name="Novak P."/>
            <person name="Zhang M."/>
            <person name="Costa L."/>
            <person name="Castellani M."/>
            <person name="Scott A."/>
            <person name="Toegelov H."/>
            <person name="Fuchs J."/>
            <person name="Mata-Sucre Y."/>
            <person name="Dias Y."/>
            <person name="Vanzela A.L.L."/>
            <person name="Huettel B."/>
            <person name="Almeida C.C.S."/>
            <person name="Simkova H."/>
            <person name="Souza G."/>
            <person name="Pedrosa-Harand A."/>
            <person name="Macas J."/>
            <person name="Mayer K.F.X."/>
            <person name="Houben A."/>
            <person name="Marques A."/>
        </authorList>
    </citation>
    <scope>NUCLEOTIDE SEQUENCE</scope>
    <source>
        <strain evidence="9">RhyBre1mFocal</strain>
    </source>
</reference>
<dbReference type="InterPro" id="IPR042197">
    <property type="entry name" value="Apaf_helical"/>
</dbReference>
<dbReference type="InterPro" id="IPR027417">
    <property type="entry name" value="P-loop_NTPase"/>
</dbReference>
<dbReference type="GO" id="GO:0009626">
    <property type="term" value="P:plant-type hypersensitive response"/>
    <property type="evidence" value="ECO:0007669"/>
    <property type="project" value="UniProtKB-ARBA"/>
</dbReference>
<keyword evidence="3" id="KW-0677">Repeat</keyword>
<dbReference type="Proteomes" id="UP001151287">
    <property type="component" value="Unassembled WGS sequence"/>
</dbReference>
<proteinExistence type="inferred from homology"/>
<sequence>MTESIVKYVLDKLADATVLELLNLCGVDKQVKLVSDELSWIRAFLKDADRRSNIGDERQRHWVKEIREVAYDIEDAIDKACLLGIEMENPPKKRLSKMEAFTRMFKSPKKLPALHELGVELNEILERIKKISESREKYGTHNIGEGNGSQTKLPVRQLLVPDFDDPDVIGFEQHRNNLVTQLLDENAKRRCVISIVGPGGLGKTTLARKAYNSCDVKREFDLRIWVAISQKFNLVNTLIKLIEAIQGSVNPSNQGQQEEYFHRELYKSLLEKKYLVVLDDVWTTNLWIQIKEAFPDTKNGSRVLMTTRSLDVAKSVDSPLEPYKLSYLTEGPSLDLLLKKAFPYQVPDKSYPNNLFDLAKEFVKKCGGLPLALVVLGGLLSKQQPNEHSWRKVMQKMNWRADASEVLAWSYDDLSSALKSCFMYFALFPEDYEIDARALIRMWVAEGFIPQDENGVKSEDIAENFLEDLVQRCMVQVSQRACNGSIKHCHMHDLLHDVAIRKAEADNFLTVSLNPDDQKNCSGARRVALHHRNCEELMKDASPDLRSLLCFNGIPNISRHRQLKVLSDMGISWGARKEEEFENWATVRYLQLTNECYFNDFVRSRSKSFLQTLDLGRIEHGDLPDCIWHIKTLRHVLLSRRKYSSGPPPLVDMRNLQTLGGVKPRLSWIDQGLPNLPWLRELYMEVTDGLPWQVVVTFISTLKHLDTLTIYKHLDTLTIYDPTPEQEKEISNTWKHICFNQESYEDFFFQWADYII</sequence>
<evidence type="ECO:0000256" key="1">
    <source>
        <dbReference type="ARBA" id="ARBA00008894"/>
    </source>
</evidence>
<comment type="caution">
    <text evidence="9">The sequence shown here is derived from an EMBL/GenBank/DDBJ whole genome shotgun (WGS) entry which is preliminary data.</text>
</comment>
<evidence type="ECO:0000313" key="10">
    <source>
        <dbReference type="Proteomes" id="UP001151287"/>
    </source>
</evidence>
<keyword evidence="2" id="KW-0433">Leucine-rich repeat</keyword>
<dbReference type="Pfam" id="PF23559">
    <property type="entry name" value="WHD_DRP"/>
    <property type="match status" value="1"/>
</dbReference>
<dbReference type="Gene3D" id="1.10.8.430">
    <property type="entry name" value="Helical domain of apoptotic protease-activating factors"/>
    <property type="match status" value="1"/>
</dbReference>
<dbReference type="Gene3D" id="1.10.10.10">
    <property type="entry name" value="Winged helix-like DNA-binding domain superfamily/Winged helix DNA-binding domain"/>
    <property type="match status" value="1"/>
</dbReference>